<reference evidence="2 3" key="1">
    <citation type="submission" date="2018-05" db="EMBL/GenBank/DDBJ databases">
        <title>Genetic diversity of glacier-inhabiting Cryobacterium bacteria in China and description of Cryobacterium mengkeensis sp. nov. and Arthrobacter glacialis sp. nov.</title>
        <authorList>
            <person name="Liu Q."/>
            <person name="Xin Y.-H."/>
        </authorList>
    </citation>
    <scope>NUCLEOTIDE SEQUENCE [LARGE SCALE GENOMIC DNA]</scope>
    <source>
        <strain evidence="2 3">B7</strain>
    </source>
</reference>
<dbReference type="EMBL" id="QJVC01000020">
    <property type="protein sequence ID" value="PYI37543.1"/>
    <property type="molecule type" value="Genomic_DNA"/>
</dbReference>
<dbReference type="Proteomes" id="UP000247980">
    <property type="component" value="Unassembled WGS sequence"/>
</dbReference>
<dbReference type="AlphaFoldDB" id="A0A2V5ITR4"/>
<evidence type="ECO:0000256" key="1">
    <source>
        <dbReference type="SAM" id="Phobius"/>
    </source>
</evidence>
<organism evidence="2 3">
    <name type="scientific">Arthrobacter psychrolactophilus</name>
    <dbReference type="NCBI Taxonomy" id="92442"/>
    <lineage>
        <taxon>Bacteria</taxon>
        <taxon>Bacillati</taxon>
        <taxon>Actinomycetota</taxon>
        <taxon>Actinomycetes</taxon>
        <taxon>Micrococcales</taxon>
        <taxon>Micrococcaceae</taxon>
        <taxon>Arthrobacter</taxon>
    </lineage>
</organism>
<keyword evidence="1" id="KW-0472">Membrane</keyword>
<gene>
    <name evidence="2" type="ORF">CVS30_14815</name>
</gene>
<name>A0A2V5ITR4_9MICC</name>
<comment type="caution">
    <text evidence="2">The sequence shown here is derived from an EMBL/GenBank/DDBJ whole genome shotgun (WGS) entry which is preliminary data.</text>
</comment>
<feature type="transmembrane region" description="Helical" evidence="1">
    <location>
        <begin position="28"/>
        <end position="45"/>
    </location>
</feature>
<feature type="transmembrane region" description="Helical" evidence="1">
    <location>
        <begin position="5"/>
        <end position="22"/>
    </location>
</feature>
<protein>
    <submittedName>
        <fullName evidence="2">Uncharacterized protein</fullName>
    </submittedName>
</protein>
<evidence type="ECO:0000313" key="2">
    <source>
        <dbReference type="EMBL" id="PYI37543.1"/>
    </source>
</evidence>
<accession>A0A2V5ITR4</accession>
<evidence type="ECO:0000313" key="3">
    <source>
        <dbReference type="Proteomes" id="UP000247980"/>
    </source>
</evidence>
<proteinExistence type="predicted"/>
<keyword evidence="1" id="KW-1133">Transmembrane helix</keyword>
<keyword evidence="3" id="KW-1185">Reference proteome</keyword>
<sequence>MFRHVCVAIFPVAVVIAFFIDAPLWMKLLVLAWTAIPVLVSGYRLKKTAKVVAELVDHTSNSLPDRTLHAFREHV</sequence>
<keyword evidence="1" id="KW-0812">Transmembrane</keyword>